<organism evidence="1 2">
    <name type="scientific">Paramecium octaurelia</name>
    <dbReference type="NCBI Taxonomy" id="43137"/>
    <lineage>
        <taxon>Eukaryota</taxon>
        <taxon>Sar</taxon>
        <taxon>Alveolata</taxon>
        <taxon>Ciliophora</taxon>
        <taxon>Intramacronucleata</taxon>
        <taxon>Oligohymenophorea</taxon>
        <taxon>Peniculida</taxon>
        <taxon>Parameciidae</taxon>
        <taxon>Paramecium</taxon>
    </lineage>
</organism>
<comment type="caution">
    <text evidence="1">The sequence shown here is derived from an EMBL/GenBank/DDBJ whole genome shotgun (WGS) entry which is preliminary data.</text>
</comment>
<name>A0A8S1UYS6_PAROT</name>
<evidence type="ECO:0000313" key="1">
    <source>
        <dbReference type="EMBL" id="CAD8170210.1"/>
    </source>
</evidence>
<reference evidence="1" key="1">
    <citation type="submission" date="2021-01" db="EMBL/GenBank/DDBJ databases">
        <authorList>
            <consortium name="Genoscope - CEA"/>
            <person name="William W."/>
        </authorList>
    </citation>
    <scope>NUCLEOTIDE SEQUENCE</scope>
</reference>
<sequence>MMKIVIQFYLYFKSQCLLKVRNVLGNCTYQRKFQSFVQSYLTIILIILCYSTYEIEYLQNIKIEQSGILLKEILKCEFGVDDNLITIQKLFGFQKLKLGIANNFRSLFQGKLLFYVINYQFKLTYNIILKPDNIIEMQSLKSCNSNKCNYLEQIRNLLETIHFQ</sequence>
<proteinExistence type="predicted"/>
<keyword evidence="2" id="KW-1185">Reference proteome</keyword>
<dbReference type="AlphaFoldDB" id="A0A8S1UYS6"/>
<protein>
    <submittedName>
        <fullName evidence="1">Uncharacterized protein</fullName>
    </submittedName>
</protein>
<accession>A0A8S1UYS6</accession>
<dbReference type="EMBL" id="CAJJDP010000055">
    <property type="protein sequence ID" value="CAD8170210.1"/>
    <property type="molecule type" value="Genomic_DNA"/>
</dbReference>
<gene>
    <name evidence="1" type="ORF">POCTA_138.1.T0550049</name>
</gene>
<dbReference type="Proteomes" id="UP000683925">
    <property type="component" value="Unassembled WGS sequence"/>
</dbReference>
<evidence type="ECO:0000313" key="2">
    <source>
        <dbReference type="Proteomes" id="UP000683925"/>
    </source>
</evidence>